<gene>
    <name evidence="1" type="ORF">KIK155_LOCUS8361</name>
</gene>
<accession>A0A818AF71</accession>
<protein>
    <submittedName>
        <fullName evidence="1">Uncharacterized protein</fullName>
    </submittedName>
</protein>
<reference evidence="1" key="1">
    <citation type="submission" date="2021-02" db="EMBL/GenBank/DDBJ databases">
        <authorList>
            <person name="Nowell W R."/>
        </authorList>
    </citation>
    <scope>NUCLEOTIDE SEQUENCE</scope>
</reference>
<dbReference type="AlphaFoldDB" id="A0A818AF71"/>
<evidence type="ECO:0000313" key="2">
    <source>
        <dbReference type="Proteomes" id="UP000663865"/>
    </source>
</evidence>
<name>A0A818AF71_9BILA</name>
<proteinExistence type="predicted"/>
<organism evidence="1 2">
    <name type="scientific">Rotaria socialis</name>
    <dbReference type="NCBI Taxonomy" id="392032"/>
    <lineage>
        <taxon>Eukaryota</taxon>
        <taxon>Metazoa</taxon>
        <taxon>Spiralia</taxon>
        <taxon>Gnathifera</taxon>
        <taxon>Rotifera</taxon>
        <taxon>Eurotatoria</taxon>
        <taxon>Bdelloidea</taxon>
        <taxon>Philodinida</taxon>
        <taxon>Philodinidae</taxon>
        <taxon>Rotaria</taxon>
    </lineage>
</organism>
<dbReference type="Proteomes" id="UP000663865">
    <property type="component" value="Unassembled WGS sequence"/>
</dbReference>
<comment type="caution">
    <text evidence="1">The sequence shown here is derived from an EMBL/GenBank/DDBJ whole genome shotgun (WGS) entry which is preliminary data.</text>
</comment>
<dbReference type="EMBL" id="CAJNYV010001081">
    <property type="protein sequence ID" value="CAF3403685.1"/>
    <property type="molecule type" value="Genomic_DNA"/>
</dbReference>
<sequence>MTSKCALCDKQLDSNFRLDGRCEECWRCNQAQTFVKMLEIIRNLAVKQADFDETYQRCRQLQLVIDSYSIYITILKQLKIRDHYIDKIAIPYLCDRLPKTDIKLYENYCPIELETSDQNNNLLKSIAFLCSINTVDNFIELRVRNIIDMVINADTYIKKNSDLNELQNMKPTWLRWIVDNAREEIWKVNAYETPIHILWASKTALSCIDTSSPWLPDRVVPLLPLMQITQLENLESNEMYLPIPGK</sequence>
<evidence type="ECO:0000313" key="1">
    <source>
        <dbReference type="EMBL" id="CAF3403685.1"/>
    </source>
</evidence>